<keyword evidence="5" id="KW-0611">Plant defense</keyword>
<comment type="caution">
    <text evidence="12">The sequence shown here is derived from an EMBL/GenBank/DDBJ whole genome shotgun (WGS) entry which is preliminary data.</text>
</comment>
<keyword evidence="3" id="KW-0677">Repeat</keyword>
<dbReference type="EMBL" id="RWGY01000714">
    <property type="protein sequence ID" value="TVT99473.1"/>
    <property type="molecule type" value="Genomic_DNA"/>
</dbReference>
<dbReference type="InterPro" id="IPR036388">
    <property type="entry name" value="WH-like_DNA-bd_sf"/>
</dbReference>
<dbReference type="InterPro" id="IPR041118">
    <property type="entry name" value="Rx_N"/>
</dbReference>
<dbReference type="SUPFAM" id="SSF52540">
    <property type="entry name" value="P-loop containing nucleoside triphosphate hydrolases"/>
    <property type="match status" value="1"/>
</dbReference>
<dbReference type="Proteomes" id="UP000324897">
    <property type="component" value="Unassembled WGS sequence"/>
</dbReference>
<dbReference type="GO" id="GO:0006952">
    <property type="term" value="P:defense response"/>
    <property type="evidence" value="ECO:0007669"/>
    <property type="project" value="UniProtKB-KW"/>
</dbReference>
<dbReference type="InterPro" id="IPR058922">
    <property type="entry name" value="WHD_DRP"/>
</dbReference>
<evidence type="ECO:0000256" key="1">
    <source>
        <dbReference type="ARBA" id="ARBA00008894"/>
    </source>
</evidence>
<evidence type="ECO:0000256" key="2">
    <source>
        <dbReference type="ARBA" id="ARBA00022614"/>
    </source>
</evidence>
<dbReference type="InterPro" id="IPR002182">
    <property type="entry name" value="NB-ARC"/>
</dbReference>
<evidence type="ECO:0000259" key="8">
    <source>
        <dbReference type="Pfam" id="PF00931"/>
    </source>
</evidence>
<keyword evidence="2" id="KW-0433">Leucine-rich repeat</keyword>
<dbReference type="Gene3D" id="1.10.10.10">
    <property type="entry name" value="Winged helix-like DNA-binding domain superfamily/Winged helix DNA-binding domain"/>
    <property type="match status" value="1"/>
</dbReference>
<dbReference type="Gene3D" id="3.80.10.10">
    <property type="entry name" value="Ribonuclease Inhibitor"/>
    <property type="match status" value="2"/>
</dbReference>
<reference evidence="12 13" key="1">
    <citation type="journal article" date="2019" name="Sci. Rep.">
        <title>A high-quality genome of Eragrostis curvula grass provides insights into Poaceae evolution and supports new strategies to enhance forage quality.</title>
        <authorList>
            <person name="Carballo J."/>
            <person name="Santos B.A.C.M."/>
            <person name="Zappacosta D."/>
            <person name="Garbus I."/>
            <person name="Selva J.P."/>
            <person name="Gallo C.A."/>
            <person name="Diaz A."/>
            <person name="Albertini E."/>
            <person name="Caccamo M."/>
            <person name="Echenique V."/>
        </authorList>
    </citation>
    <scope>NUCLEOTIDE SEQUENCE [LARGE SCALE GENOMIC DNA]</scope>
    <source>
        <strain evidence="13">cv. Victoria</strain>
        <tissue evidence="12">Leaf</tissue>
    </source>
</reference>
<evidence type="ECO:0008006" key="14">
    <source>
        <dbReference type="Google" id="ProtNLM"/>
    </source>
</evidence>
<dbReference type="GO" id="GO:0005524">
    <property type="term" value="F:ATP binding"/>
    <property type="evidence" value="ECO:0007669"/>
    <property type="project" value="UniProtKB-KW"/>
</dbReference>
<keyword evidence="6" id="KW-0067">ATP-binding</keyword>
<name>A0A5J9SKI6_9POAL</name>
<evidence type="ECO:0000256" key="6">
    <source>
        <dbReference type="ARBA" id="ARBA00022840"/>
    </source>
</evidence>
<dbReference type="OrthoDB" id="2018467at2759"/>
<evidence type="ECO:0000259" key="11">
    <source>
        <dbReference type="Pfam" id="PF23598"/>
    </source>
</evidence>
<keyword evidence="13" id="KW-1185">Reference proteome</keyword>
<evidence type="ECO:0000313" key="12">
    <source>
        <dbReference type="EMBL" id="TVT99473.1"/>
    </source>
</evidence>
<dbReference type="GO" id="GO:0051707">
    <property type="term" value="P:response to other organism"/>
    <property type="evidence" value="ECO:0007669"/>
    <property type="project" value="UniProtKB-ARBA"/>
</dbReference>
<dbReference type="Gene3D" id="1.10.8.430">
    <property type="entry name" value="Helical domain of apoptotic protease-activating factors"/>
    <property type="match status" value="1"/>
</dbReference>
<evidence type="ECO:0000256" key="5">
    <source>
        <dbReference type="ARBA" id="ARBA00022821"/>
    </source>
</evidence>
<dbReference type="SUPFAM" id="SSF52058">
    <property type="entry name" value="L domain-like"/>
    <property type="match status" value="1"/>
</dbReference>
<evidence type="ECO:0000256" key="7">
    <source>
        <dbReference type="ARBA" id="ARBA00023054"/>
    </source>
</evidence>
<keyword evidence="4" id="KW-0547">Nucleotide-binding</keyword>
<dbReference type="Gramene" id="TVT99473">
    <property type="protein sequence ID" value="TVT99473"/>
    <property type="gene ID" value="EJB05_55142"/>
</dbReference>
<dbReference type="AlphaFoldDB" id="A0A5J9SKI6"/>
<organism evidence="12 13">
    <name type="scientific">Eragrostis curvula</name>
    <name type="common">weeping love grass</name>
    <dbReference type="NCBI Taxonomy" id="38414"/>
    <lineage>
        <taxon>Eukaryota</taxon>
        <taxon>Viridiplantae</taxon>
        <taxon>Streptophyta</taxon>
        <taxon>Embryophyta</taxon>
        <taxon>Tracheophyta</taxon>
        <taxon>Spermatophyta</taxon>
        <taxon>Magnoliopsida</taxon>
        <taxon>Liliopsida</taxon>
        <taxon>Poales</taxon>
        <taxon>Poaceae</taxon>
        <taxon>PACMAD clade</taxon>
        <taxon>Chloridoideae</taxon>
        <taxon>Eragrostideae</taxon>
        <taxon>Eragrostidinae</taxon>
        <taxon>Eragrostis</taxon>
    </lineage>
</organism>
<feature type="domain" description="Disease resistance R13L4/SHOC-2-like LRR" evidence="11">
    <location>
        <begin position="606"/>
        <end position="813"/>
    </location>
</feature>
<protein>
    <recommendedName>
        <fullName evidence="14">Rx N-terminal domain-containing protein</fullName>
    </recommendedName>
</protein>
<feature type="domain" description="NB-ARC" evidence="8">
    <location>
        <begin position="227"/>
        <end position="384"/>
    </location>
</feature>
<dbReference type="Gene3D" id="1.20.5.4130">
    <property type="match status" value="1"/>
</dbReference>
<proteinExistence type="inferred from homology"/>
<dbReference type="InterPro" id="IPR042197">
    <property type="entry name" value="Apaf_helical"/>
</dbReference>
<feature type="non-terminal residue" evidence="12">
    <location>
        <position position="833"/>
    </location>
</feature>
<sequence>MIEGDPLVNKRWSLVELRAVKRASLLQHSAANVRSKGSQLKPLTMAKVAISSFATLVLEKVSSLGVEWANNEIKSARNAKKEVGNLERSLRSICAVLRDAESKQFTSHALQEWLDNLKDAVYDIDDVLDDVATDALEQEVPKSFFTRGVSHLFAYFNLSHKIKEVREKLDAIAANKTQFGLTEQPIDSQASRSNNRQTHSFINQQDIIGRDGAKKDIVARILTAANANNLSMLPIVGLGGIGKTALAKIVYNDVHISEMFEIKLWACVSDVFDFNKILDDIIQSGTGQTNIHLNLEMLQRRLCDLLRGKRYLLVLDDMWNDKIGDWEELRNLLSSGGGGSVIIVTTRISDVASLVKKNMEPHNVDMLPQDGCMQIFIRCAFRDNETMDPTLLQIGESILKKCYGVPLAAKTLGSMLSNSRDVEEWQHINEDKLWNVKQGDDGIMPVLKLSYDALPPHLQACLSSLSTFPKGHPLFRSSLFMYWMALGLFPRTRESKEAVTIGTKYLHELIRRSLFQDVNIEYDGTIKECKIHDLIHDLAILVSLKEQAIVSCEKVDVSERTRHLVWDRADFTSMVQFPKSLKKARKARSFTCTLSNVIVGKVFLEDFFSTFTLLRVLVFYGAVFEELPSSVGNLRHLRYLVICNTRIKCLPDSLCKLVNLQALNLCHCYQLVELPIVVHGLANLTWLVLTSNQKYLLSNGFCGLPSLTFLNLYDCPKLISLSEGLGSLTALQELNIMKCPKLATLPSAMRQLSMLQKLQIMHCAQLDLMEPGEALSGLRSLGTLNLVGLPKLLGFPESFKSAASSLQYVWIRDCKELEKLPSFMKEFTSLKKI</sequence>
<feature type="domain" description="Disease resistance N-terminal" evidence="9">
    <location>
        <begin position="57"/>
        <end position="140"/>
    </location>
</feature>
<dbReference type="PANTHER" id="PTHR36766:SF57">
    <property type="entry name" value="DISEASE RESISTANCE PROTEIN RGA1"/>
    <property type="match status" value="1"/>
</dbReference>
<feature type="domain" description="Disease resistance protein winged helix" evidence="10">
    <location>
        <begin position="468"/>
        <end position="539"/>
    </location>
</feature>
<dbReference type="PANTHER" id="PTHR36766">
    <property type="entry name" value="PLANT BROAD-SPECTRUM MILDEW RESISTANCE PROTEIN RPW8"/>
    <property type="match status" value="1"/>
</dbReference>
<dbReference type="InterPro" id="IPR027417">
    <property type="entry name" value="P-loop_NTPase"/>
</dbReference>
<dbReference type="Gene3D" id="3.40.50.300">
    <property type="entry name" value="P-loop containing nucleotide triphosphate hydrolases"/>
    <property type="match status" value="1"/>
</dbReference>
<dbReference type="Pfam" id="PF18052">
    <property type="entry name" value="Rx_N"/>
    <property type="match status" value="1"/>
</dbReference>
<dbReference type="Pfam" id="PF00931">
    <property type="entry name" value="NB-ARC"/>
    <property type="match status" value="1"/>
</dbReference>
<dbReference type="PRINTS" id="PR00364">
    <property type="entry name" value="DISEASERSIST"/>
</dbReference>
<evidence type="ECO:0000313" key="13">
    <source>
        <dbReference type="Proteomes" id="UP000324897"/>
    </source>
</evidence>
<evidence type="ECO:0000256" key="4">
    <source>
        <dbReference type="ARBA" id="ARBA00022741"/>
    </source>
</evidence>
<evidence type="ECO:0000259" key="9">
    <source>
        <dbReference type="Pfam" id="PF18052"/>
    </source>
</evidence>
<evidence type="ECO:0000256" key="3">
    <source>
        <dbReference type="ARBA" id="ARBA00022737"/>
    </source>
</evidence>
<dbReference type="InterPro" id="IPR032675">
    <property type="entry name" value="LRR_dom_sf"/>
</dbReference>
<gene>
    <name evidence="12" type="ORF">EJB05_55142</name>
</gene>
<comment type="similarity">
    <text evidence="1">Belongs to the disease resistance NB-LRR family.</text>
</comment>
<evidence type="ECO:0000259" key="10">
    <source>
        <dbReference type="Pfam" id="PF23559"/>
    </source>
</evidence>
<dbReference type="Pfam" id="PF23598">
    <property type="entry name" value="LRR_14"/>
    <property type="match status" value="1"/>
</dbReference>
<keyword evidence="7" id="KW-0175">Coiled coil</keyword>
<dbReference type="Pfam" id="PF23559">
    <property type="entry name" value="WHD_DRP"/>
    <property type="match status" value="1"/>
</dbReference>
<feature type="non-terminal residue" evidence="12">
    <location>
        <position position="1"/>
    </location>
</feature>
<accession>A0A5J9SKI6</accession>
<dbReference type="GO" id="GO:0043531">
    <property type="term" value="F:ADP binding"/>
    <property type="evidence" value="ECO:0007669"/>
    <property type="project" value="InterPro"/>
</dbReference>
<dbReference type="InterPro" id="IPR055414">
    <property type="entry name" value="LRR_R13L4/SHOC2-like"/>
</dbReference>